<organism evidence="2 3">
    <name type="scientific">Fusarium equiseti</name>
    <name type="common">Fusarium scirpi</name>
    <dbReference type="NCBI Taxonomy" id="61235"/>
    <lineage>
        <taxon>Eukaryota</taxon>
        <taxon>Fungi</taxon>
        <taxon>Dikarya</taxon>
        <taxon>Ascomycota</taxon>
        <taxon>Pezizomycotina</taxon>
        <taxon>Sordariomycetes</taxon>
        <taxon>Hypocreomycetidae</taxon>
        <taxon>Hypocreales</taxon>
        <taxon>Nectriaceae</taxon>
        <taxon>Fusarium</taxon>
        <taxon>Fusarium incarnatum-equiseti species complex</taxon>
    </lineage>
</organism>
<accession>A0ABQ8RU10</accession>
<feature type="region of interest" description="Disordered" evidence="1">
    <location>
        <begin position="437"/>
        <end position="477"/>
    </location>
</feature>
<gene>
    <name evidence="2" type="ORF">NW768_000978</name>
</gene>
<sequence length="477" mass="55732">MEDQAALRRAIEHPDALRPIIQELEPLLTELAQATAEYKAAKERYSHETDPLRERTLLVELTRCEGRGEDIETHATGLLHERLRRHIEDPGVLRSIIQELTPLLTEQLPRARAEYKAAKEQYSHEIDPSRESTLLMELPRLKSCWEVIEWQAIAVLQRKLRLSPSPEHESEQPGEDTTLATASTGPNDTSPRTKRTIRFDEVHRDGQRCWSRIIKREGYYYIFKCKEHYKIFDAKDPLKAAKSHLRMHSLNPNNKNAFKYLAYCVVDCNEARRMENETIVNRFLEEQKYKRQRDEASVYDIDGYPQPGKVYMVWWDNKNDEEGRYILQAILVLPFSDIKNSVLIYGIPPYYKSNEAGGYDWAEGYKDGQKHAKNRKYPVMCFDGKARHELNWLHVEEFRQLNLEDEHLEHRQEVQNYLASNSNANISLMNEINHQSEDVYDDSRNDDADDESDDLYDDSRNGDVEDDGERSETLDSA</sequence>
<proteinExistence type="predicted"/>
<reference evidence="2" key="1">
    <citation type="submission" date="2022-09" db="EMBL/GenBank/DDBJ databases">
        <title>Fusarium specimens isolated from Avocado Roots.</title>
        <authorList>
            <person name="Stajich J."/>
            <person name="Roper C."/>
            <person name="Heimlech-Rivalta G."/>
        </authorList>
    </citation>
    <scope>NUCLEOTIDE SEQUENCE</scope>
    <source>
        <strain evidence="2">CF00095</strain>
    </source>
</reference>
<name>A0ABQ8RU10_FUSEQ</name>
<dbReference type="Proteomes" id="UP001152024">
    <property type="component" value="Unassembled WGS sequence"/>
</dbReference>
<feature type="region of interest" description="Disordered" evidence="1">
    <location>
        <begin position="163"/>
        <end position="194"/>
    </location>
</feature>
<keyword evidence="3" id="KW-1185">Reference proteome</keyword>
<dbReference type="EMBL" id="JAOQBH010000001">
    <property type="protein sequence ID" value="KAJ4141761.1"/>
    <property type="molecule type" value="Genomic_DNA"/>
</dbReference>
<evidence type="ECO:0000313" key="2">
    <source>
        <dbReference type="EMBL" id="KAJ4141761.1"/>
    </source>
</evidence>
<feature type="compositionally biased region" description="Acidic residues" evidence="1">
    <location>
        <begin position="447"/>
        <end position="456"/>
    </location>
</feature>
<protein>
    <submittedName>
        <fullName evidence="2">Uncharacterized protein</fullName>
    </submittedName>
</protein>
<feature type="compositionally biased region" description="Basic and acidic residues" evidence="1">
    <location>
        <begin position="437"/>
        <end position="446"/>
    </location>
</feature>
<comment type="caution">
    <text evidence="2">The sequence shown here is derived from an EMBL/GenBank/DDBJ whole genome shotgun (WGS) entry which is preliminary data.</text>
</comment>
<evidence type="ECO:0000313" key="3">
    <source>
        <dbReference type="Proteomes" id="UP001152024"/>
    </source>
</evidence>
<feature type="compositionally biased region" description="Polar residues" evidence="1">
    <location>
        <begin position="178"/>
        <end position="190"/>
    </location>
</feature>
<evidence type="ECO:0000256" key="1">
    <source>
        <dbReference type="SAM" id="MobiDB-lite"/>
    </source>
</evidence>